<organism evidence="6 7">
    <name type="scientific">Paractinoplanes durhamensis</name>
    <dbReference type="NCBI Taxonomy" id="113563"/>
    <lineage>
        <taxon>Bacteria</taxon>
        <taxon>Bacillati</taxon>
        <taxon>Actinomycetota</taxon>
        <taxon>Actinomycetes</taxon>
        <taxon>Micromonosporales</taxon>
        <taxon>Micromonosporaceae</taxon>
        <taxon>Paractinoplanes</taxon>
    </lineage>
</organism>
<dbReference type="SUPFAM" id="SSF53474">
    <property type="entry name" value="alpha/beta-Hydrolases"/>
    <property type="match status" value="1"/>
</dbReference>
<dbReference type="SMART" id="SM01110">
    <property type="entry name" value="Cutinase"/>
    <property type="match status" value="1"/>
</dbReference>
<dbReference type="InterPro" id="IPR029058">
    <property type="entry name" value="AB_hydrolase_fold"/>
</dbReference>
<proteinExistence type="inferred from homology"/>
<evidence type="ECO:0000313" key="7">
    <source>
        <dbReference type="Proteomes" id="UP000637628"/>
    </source>
</evidence>
<feature type="signal peptide" evidence="5">
    <location>
        <begin position="1"/>
        <end position="21"/>
    </location>
</feature>
<evidence type="ECO:0000256" key="3">
    <source>
        <dbReference type="ARBA" id="ARBA00022801"/>
    </source>
</evidence>
<comment type="caution">
    <text evidence="6">The sequence shown here is derived from an EMBL/GenBank/DDBJ whole genome shotgun (WGS) entry which is preliminary data.</text>
</comment>
<reference evidence="6 7" key="1">
    <citation type="submission" date="2021-01" db="EMBL/GenBank/DDBJ databases">
        <title>Whole genome shotgun sequence of Actinoplanes durhamensis NBRC 14914.</title>
        <authorList>
            <person name="Komaki H."/>
            <person name="Tamura T."/>
        </authorList>
    </citation>
    <scope>NUCLEOTIDE SEQUENCE [LARGE SCALE GENOMIC DNA]</scope>
    <source>
        <strain evidence="6 7">NBRC 14914</strain>
    </source>
</reference>
<keyword evidence="5" id="KW-0732">Signal</keyword>
<gene>
    <name evidence="6" type="ORF">Adu01nite_14880</name>
</gene>
<keyword evidence="7" id="KW-1185">Reference proteome</keyword>
<feature type="chain" id="PRO_5045315520" description="Cutinase" evidence="5">
    <location>
        <begin position="22"/>
        <end position="241"/>
    </location>
</feature>
<evidence type="ECO:0000256" key="2">
    <source>
        <dbReference type="ARBA" id="ARBA00022487"/>
    </source>
</evidence>
<keyword evidence="2" id="KW-0719">Serine esterase</keyword>
<sequence>MIGISAAVVVAGAIVTPQAFAATNTRGSFLDRLRNARAAAGASGNGAGGNGAGQNAAGCSDVELVFARGTGEPQGLGIVGQPLARALATELPGRTVGSFAVVYAAASNQASAGPGATNMSQHITQVAQACPNTQFVIGGYSQGATVTDIAMGIKGVGTAGQAIPADLTGRVAAVVVYGNPLGLQRKTIAQASATFGARAKEFCNTGDPVCGNGNNFAAHLAYPRNGTVGQGAQFAAGKVGG</sequence>
<dbReference type="PANTHER" id="PTHR33630">
    <property type="entry name" value="CUTINASE RV1984C-RELATED-RELATED"/>
    <property type="match status" value="1"/>
</dbReference>
<dbReference type="PANTHER" id="PTHR33630:SF9">
    <property type="entry name" value="CUTINASE 4"/>
    <property type="match status" value="1"/>
</dbReference>
<evidence type="ECO:0000256" key="4">
    <source>
        <dbReference type="ARBA" id="ARBA00023157"/>
    </source>
</evidence>
<protein>
    <recommendedName>
        <fullName evidence="8">Cutinase</fullName>
    </recommendedName>
</protein>
<comment type="similarity">
    <text evidence="1">Belongs to the cutinase family.</text>
</comment>
<evidence type="ECO:0000313" key="6">
    <source>
        <dbReference type="EMBL" id="GIE00138.1"/>
    </source>
</evidence>
<dbReference type="Gene3D" id="3.40.50.1820">
    <property type="entry name" value="alpha/beta hydrolase"/>
    <property type="match status" value="1"/>
</dbReference>
<dbReference type="InterPro" id="IPR000675">
    <property type="entry name" value="Cutinase/axe"/>
</dbReference>
<dbReference type="RefSeq" id="WP_239132211.1">
    <property type="nucleotide sequence ID" value="NZ_BAAATX010000002.1"/>
</dbReference>
<name>A0ABQ3YRB5_9ACTN</name>
<dbReference type="Proteomes" id="UP000637628">
    <property type="component" value="Unassembled WGS sequence"/>
</dbReference>
<evidence type="ECO:0008006" key="8">
    <source>
        <dbReference type="Google" id="ProtNLM"/>
    </source>
</evidence>
<keyword evidence="4" id="KW-1015">Disulfide bond</keyword>
<evidence type="ECO:0000256" key="1">
    <source>
        <dbReference type="ARBA" id="ARBA00007534"/>
    </source>
</evidence>
<keyword evidence="3" id="KW-0378">Hydrolase</keyword>
<accession>A0ABQ3YRB5</accession>
<evidence type="ECO:0000256" key="5">
    <source>
        <dbReference type="SAM" id="SignalP"/>
    </source>
</evidence>
<dbReference type="Pfam" id="PF01083">
    <property type="entry name" value="Cutinase"/>
    <property type="match status" value="1"/>
</dbReference>
<dbReference type="EMBL" id="BOML01000013">
    <property type="protein sequence ID" value="GIE00138.1"/>
    <property type="molecule type" value="Genomic_DNA"/>
</dbReference>